<evidence type="ECO:0000256" key="5">
    <source>
        <dbReference type="SAM" id="MobiDB-lite"/>
    </source>
</evidence>
<reference evidence="7 8" key="2">
    <citation type="journal article" date="2019" name="G3 (Bethesda)">
        <title>Hybrid Assembly of the Genome of the Entomopathogenic Nematode Steinernema carpocapsae Identifies the X-Chromosome.</title>
        <authorList>
            <person name="Serra L."/>
            <person name="Macchietto M."/>
            <person name="Macias-Munoz A."/>
            <person name="McGill C.J."/>
            <person name="Rodriguez I.M."/>
            <person name="Rodriguez B."/>
            <person name="Murad R."/>
            <person name="Mortazavi A."/>
        </authorList>
    </citation>
    <scope>NUCLEOTIDE SEQUENCE [LARGE SCALE GENOMIC DNA]</scope>
    <source>
        <strain evidence="7 8">ALL</strain>
    </source>
</reference>
<evidence type="ECO:0000256" key="2">
    <source>
        <dbReference type="ARBA" id="ARBA00023015"/>
    </source>
</evidence>
<dbReference type="InterPro" id="IPR009072">
    <property type="entry name" value="Histone-fold"/>
</dbReference>
<evidence type="ECO:0000259" key="6">
    <source>
        <dbReference type="Pfam" id="PF07524"/>
    </source>
</evidence>
<dbReference type="Proteomes" id="UP000298663">
    <property type="component" value="Unassembled WGS sequence"/>
</dbReference>
<dbReference type="EMBL" id="AZBU02000004">
    <property type="protein sequence ID" value="TKR82127.1"/>
    <property type="molecule type" value="Genomic_DNA"/>
</dbReference>
<dbReference type="OrthoDB" id="10628124at2759"/>
<dbReference type="CDD" id="cd00076">
    <property type="entry name" value="HFD_SF"/>
    <property type="match status" value="1"/>
</dbReference>
<evidence type="ECO:0000313" key="7">
    <source>
        <dbReference type="EMBL" id="TKR82127.1"/>
    </source>
</evidence>
<dbReference type="InterPro" id="IPR006565">
    <property type="entry name" value="BTP"/>
</dbReference>
<dbReference type="Gene3D" id="1.10.20.10">
    <property type="entry name" value="Histone, subunit A"/>
    <property type="match status" value="1"/>
</dbReference>
<protein>
    <recommendedName>
        <fullName evidence="6">Bromodomain associated domain-containing protein</fullName>
    </recommendedName>
</protein>
<dbReference type="Pfam" id="PF07524">
    <property type="entry name" value="Bromo_TP"/>
    <property type="match status" value="1"/>
</dbReference>
<comment type="caution">
    <text evidence="7">The sequence shown here is derived from an EMBL/GenBank/DDBJ whole genome shotgun (WGS) entry which is preliminary data.</text>
</comment>
<evidence type="ECO:0000313" key="8">
    <source>
        <dbReference type="Proteomes" id="UP000298663"/>
    </source>
</evidence>
<keyword evidence="2" id="KW-0805">Transcription regulation</keyword>
<keyword evidence="4" id="KW-0539">Nucleus</keyword>
<accession>A0A4U5NGE2</accession>
<keyword evidence="8" id="KW-1185">Reference proteome</keyword>
<organism evidence="7 8">
    <name type="scientific">Steinernema carpocapsae</name>
    <name type="common">Entomopathogenic nematode</name>
    <dbReference type="NCBI Taxonomy" id="34508"/>
    <lineage>
        <taxon>Eukaryota</taxon>
        <taxon>Metazoa</taxon>
        <taxon>Ecdysozoa</taxon>
        <taxon>Nematoda</taxon>
        <taxon>Chromadorea</taxon>
        <taxon>Rhabditida</taxon>
        <taxon>Tylenchina</taxon>
        <taxon>Panagrolaimomorpha</taxon>
        <taxon>Strongyloidoidea</taxon>
        <taxon>Steinernematidae</taxon>
        <taxon>Steinernema</taxon>
    </lineage>
</organism>
<evidence type="ECO:0000256" key="3">
    <source>
        <dbReference type="ARBA" id="ARBA00023163"/>
    </source>
</evidence>
<keyword evidence="3" id="KW-0804">Transcription</keyword>
<dbReference type="SUPFAM" id="SSF47113">
    <property type="entry name" value="Histone-fold"/>
    <property type="match status" value="1"/>
</dbReference>
<feature type="region of interest" description="Disordered" evidence="5">
    <location>
        <begin position="194"/>
        <end position="218"/>
    </location>
</feature>
<feature type="region of interest" description="Disordered" evidence="5">
    <location>
        <begin position="1"/>
        <end position="24"/>
    </location>
</feature>
<dbReference type="AlphaFoldDB" id="A0A4U5NGE2"/>
<feature type="compositionally biased region" description="Acidic residues" evidence="5">
    <location>
        <begin position="290"/>
        <end position="301"/>
    </location>
</feature>
<reference evidence="7 8" key="1">
    <citation type="journal article" date="2015" name="Genome Biol.">
        <title>Comparative genomics of Steinernema reveals deeply conserved gene regulatory networks.</title>
        <authorList>
            <person name="Dillman A.R."/>
            <person name="Macchietto M."/>
            <person name="Porter C.F."/>
            <person name="Rogers A."/>
            <person name="Williams B."/>
            <person name="Antoshechkin I."/>
            <person name="Lee M.M."/>
            <person name="Goodwin Z."/>
            <person name="Lu X."/>
            <person name="Lewis E.E."/>
            <person name="Goodrich-Blair H."/>
            <person name="Stock S.P."/>
            <person name="Adams B.J."/>
            <person name="Sternberg P.W."/>
            <person name="Mortazavi A."/>
        </authorList>
    </citation>
    <scope>NUCLEOTIDE SEQUENCE [LARGE SCALE GENOMIC DNA]</scope>
    <source>
        <strain evidence="7 8">ALL</strain>
    </source>
</reference>
<dbReference type="GO" id="GO:0005634">
    <property type="term" value="C:nucleus"/>
    <property type="evidence" value="ECO:0007669"/>
    <property type="project" value="UniProtKB-SubCell"/>
</dbReference>
<sequence>MRISASSMDFAKDSEFSTPGGPRGFLEAPNASARFIENRFADDASLDFARKNVLRSTAAVAMARGFAKTDQGALLKLSDLFERYVKMLLGNSKRYAEEENRSTIDLKDTLRVFEDKQVDRDDFLGYVQFCPEPSIPNSIIPAFPVAPEYVEGVATPIPPRFFDDVPCKEDYEKEGQERFMNWLDLHLNLGKERLASPEKPPQDPKPTMQSNPEIAEKKKFPNFKNMKVRDLGFFNPKHPEVPKVDKLPLVLERPKSPEPLSSAIRVVHSSNERDSKVLANTMTESSMEERQDEEDEEEEEERGYYRRRLPNVPPPRRYRSMAPQRSLESNVLCMISHEVSPWTNQDNIRIRINRRLMEHEVLKAEKRSAEVILERATMKRHASFGRKGKKIKLEL</sequence>
<gene>
    <name evidence="7" type="ORF">L596_015900</name>
</gene>
<dbReference type="GO" id="GO:0046982">
    <property type="term" value="F:protein heterodimerization activity"/>
    <property type="evidence" value="ECO:0007669"/>
    <property type="project" value="InterPro"/>
</dbReference>
<feature type="region of interest" description="Disordered" evidence="5">
    <location>
        <begin position="271"/>
        <end position="304"/>
    </location>
</feature>
<evidence type="ECO:0000256" key="1">
    <source>
        <dbReference type="ARBA" id="ARBA00004123"/>
    </source>
</evidence>
<comment type="subcellular location">
    <subcellularLocation>
        <location evidence="1">Nucleus</location>
    </subcellularLocation>
</comment>
<evidence type="ECO:0000256" key="4">
    <source>
        <dbReference type="ARBA" id="ARBA00023242"/>
    </source>
</evidence>
<name>A0A4U5NGE2_STECR</name>
<feature type="domain" description="Bromodomain associated" evidence="6">
    <location>
        <begin position="49"/>
        <end position="115"/>
    </location>
</feature>
<proteinExistence type="predicted"/>